<dbReference type="EMBL" id="JAKUCV010003993">
    <property type="protein sequence ID" value="KAJ4836918.1"/>
    <property type="molecule type" value="Genomic_DNA"/>
</dbReference>
<comment type="caution">
    <text evidence="1">The sequence shown here is derived from an EMBL/GenBank/DDBJ whole genome shotgun (WGS) entry which is preliminary data.</text>
</comment>
<reference evidence="1" key="1">
    <citation type="submission" date="2022-02" db="EMBL/GenBank/DDBJ databases">
        <authorList>
            <person name="Henning P.M."/>
            <person name="McCubbin A.G."/>
            <person name="Shore J.S."/>
        </authorList>
    </citation>
    <scope>NUCLEOTIDE SEQUENCE</scope>
    <source>
        <strain evidence="1">F60SS</strain>
        <tissue evidence="1">Leaves</tissue>
    </source>
</reference>
<name>A0A9Q0FSW1_9ROSI</name>
<organism evidence="1 2">
    <name type="scientific">Turnera subulata</name>
    <dbReference type="NCBI Taxonomy" id="218843"/>
    <lineage>
        <taxon>Eukaryota</taxon>
        <taxon>Viridiplantae</taxon>
        <taxon>Streptophyta</taxon>
        <taxon>Embryophyta</taxon>
        <taxon>Tracheophyta</taxon>
        <taxon>Spermatophyta</taxon>
        <taxon>Magnoliopsida</taxon>
        <taxon>eudicotyledons</taxon>
        <taxon>Gunneridae</taxon>
        <taxon>Pentapetalae</taxon>
        <taxon>rosids</taxon>
        <taxon>fabids</taxon>
        <taxon>Malpighiales</taxon>
        <taxon>Passifloraceae</taxon>
        <taxon>Turnera</taxon>
    </lineage>
</organism>
<protein>
    <submittedName>
        <fullName evidence="1">Uncharacterized protein</fullName>
    </submittedName>
</protein>
<sequence length="79" mass="8983">MKASSRFQNPDPDDAHVYVLRFCVVLIISHTVDPIISEKAVLDGAKVYLVHASSMLKSSRMLWDEDISEFFNSEKDDHS</sequence>
<dbReference type="Proteomes" id="UP001141552">
    <property type="component" value="Unassembled WGS sequence"/>
</dbReference>
<evidence type="ECO:0000313" key="2">
    <source>
        <dbReference type="Proteomes" id="UP001141552"/>
    </source>
</evidence>
<reference evidence="1" key="2">
    <citation type="journal article" date="2023" name="Plants (Basel)">
        <title>Annotation of the Turnera subulata (Passifloraceae) Draft Genome Reveals the S-Locus Evolved after the Divergence of Turneroideae from Passifloroideae in a Stepwise Manner.</title>
        <authorList>
            <person name="Henning P.M."/>
            <person name="Roalson E.H."/>
            <person name="Mir W."/>
            <person name="McCubbin A.G."/>
            <person name="Shore J.S."/>
        </authorList>
    </citation>
    <scope>NUCLEOTIDE SEQUENCE</scope>
    <source>
        <strain evidence="1">F60SS</strain>
    </source>
</reference>
<accession>A0A9Q0FSW1</accession>
<evidence type="ECO:0000313" key="1">
    <source>
        <dbReference type="EMBL" id="KAJ4836918.1"/>
    </source>
</evidence>
<keyword evidence="2" id="KW-1185">Reference proteome</keyword>
<dbReference type="AlphaFoldDB" id="A0A9Q0FSW1"/>
<proteinExistence type="predicted"/>
<gene>
    <name evidence="1" type="ORF">Tsubulata_022597</name>
</gene>